<reference evidence="2 3" key="1">
    <citation type="journal article" date="2018" name="Biotechnol. Adv.">
        <title>Improved genomic resources and new bioinformatic workflow for the carcinogenic parasite Clonorchis sinensis: Biotechnological implications.</title>
        <authorList>
            <person name="Wang D."/>
            <person name="Korhonen P.K."/>
            <person name="Gasser R.B."/>
            <person name="Young N.D."/>
        </authorList>
    </citation>
    <scope>NUCLEOTIDE SEQUENCE [LARGE SCALE GENOMIC DNA]</scope>
    <source>
        <strain evidence="2">Cs-k2</strain>
    </source>
</reference>
<protein>
    <submittedName>
        <fullName evidence="2">Uncharacterized protein</fullName>
    </submittedName>
</protein>
<evidence type="ECO:0000256" key="1">
    <source>
        <dbReference type="SAM" id="SignalP"/>
    </source>
</evidence>
<keyword evidence="3" id="KW-1185">Reference proteome</keyword>
<proteinExistence type="predicted"/>
<feature type="signal peptide" evidence="1">
    <location>
        <begin position="1"/>
        <end position="31"/>
    </location>
</feature>
<comment type="caution">
    <text evidence="2">The sequence shown here is derived from an EMBL/GenBank/DDBJ whole genome shotgun (WGS) entry which is preliminary data.</text>
</comment>
<keyword evidence="1" id="KW-0732">Signal</keyword>
<evidence type="ECO:0000313" key="3">
    <source>
        <dbReference type="Proteomes" id="UP000286415"/>
    </source>
</evidence>
<feature type="chain" id="PRO_5035722784" evidence="1">
    <location>
        <begin position="32"/>
        <end position="116"/>
    </location>
</feature>
<sequence length="116" mass="13056">MRSTSHRLIKICALNMLQIISLFAVLMSVNAEECTLMKPIVAVVLSALYDSAFSVKDHIQPEQLFDQHVAELFTSQENCTTIAANILQTLAGVFELCPEFDSFMELKDNFQQTNIQ</sequence>
<dbReference type="AlphaFoldDB" id="A0A8T1M0F6"/>
<accession>A0A8T1M0F6</accession>
<dbReference type="EMBL" id="NIRI02000076">
    <property type="protein sequence ID" value="KAG5442305.1"/>
    <property type="molecule type" value="Genomic_DNA"/>
</dbReference>
<gene>
    <name evidence="2" type="ORF">CSKR_200214</name>
</gene>
<reference evidence="2 3" key="2">
    <citation type="journal article" date="2021" name="Genomics">
        <title>High-quality reference genome for Clonorchis sinensis.</title>
        <authorList>
            <person name="Young N.D."/>
            <person name="Stroehlein A.J."/>
            <person name="Kinkar L."/>
            <person name="Wang T."/>
            <person name="Sohn W.M."/>
            <person name="Chang B.C.H."/>
            <person name="Kaur P."/>
            <person name="Weisz D."/>
            <person name="Dudchenko O."/>
            <person name="Aiden E.L."/>
            <person name="Korhonen P.K."/>
            <person name="Gasser R.B."/>
        </authorList>
    </citation>
    <scope>NUCLEOTIDE SEQUENCE [LARGE SCALE GENOMIC DNA]</scope>
    <source>
        <strain evidence="2">Cs-k2</strain>
    </source>
</reference>
<organism evidence="2 3">
    <name type="scientific">Clonorchis sinensis</name>
    <name type="common">Chinese liver fluke</name>
    <dbReference type="NCBI Taxonomy" id="79923"/>
    <lineage>
        <taxon>Eukaryota</taxon>
        <taxon>Metazoa</taxon>
        <taxon>Spiralia</taxon>
        <taxon>Lophotrochozoa</taxon>
        <taxon>Platyhelminthes</taxon>
        <taxon>Trematoda</taxon>
        <taxon>Digenea</taxon>
        <taxon>Opisthorchiida</taxon>
        <taxon>Opisthorchiata</taxon>
        <taxon>Opisthorchiidae</taxon>
        <taxon>Clonorchis</taxon>
    </lineage>
</organism>
<dbReference type="Proteomes" id="UP000286415">
    <property type="component" value="Unassembled WGS sequence"/>
</dbReference>
<evidence type="ECO:0000313" key="2">
    <source>
        <dbReference type="EMBL" id="KAG5442305.1"/>
    </source>
</evidence>
<name>A0A8T1M0F6_CLOSI</name>